<name>A0A2N8SLC0_STUST</name>
<proteinExistence type="predicted"/>
<reference evidence="4 5" key="1">
    <citation type="submission" date="2018-01" db="EMBL/GenBank/DDBJ databases">
        <title>Denitrification phenotypes of diverse strains of Pseudomonas stutzeri.</title>
        <authorList>
            <person name="Milligan D.A."/>
            <person name="Bergaust L."/>
            <person name="Bakken L.R."/>
            <person name="Frostegard A."/>
        </authorList>
    </citation>
    <scope>NUCLEOTIDE SEQUENCE [LARGE SCALE GENOMIC DNA]</scope>
    <source>
        <strain evidence="4 5">28a3</strain>
    </source>
</reference>
<organism evidence="4 5">
    <name type="scientific">Stutzerimonas stutzeri</name>
    <name type="common">Pseudomonas stutzeri</name>
    <dbReference type="NCBI Taxonomy" id="316"/>
    <lineage>
        <taxon>Bacteria</taxon>
        <taxon>Pseudomonadati</taxon>
        <taxon>Pseudomonadota</taxon>
        <taxon>Gammaproteobacteria</taxon>
        <taxon>Pseudomonadales</taxon>
        <taxon>Pseudomonadaceae</taxon>
        <taxon>Stutzerimonas</taxon>
    </lineage>
</organism>
<protein>
    <recommendedName>
        <fullName evidence="3">HTH tetR-type domain-containing protein</fullName>
    </recommendedName>
</protein>
<feature type="DNA-binding region" description="H-T-H motif" evidence="2">
    <location>
        <begin position="51"/>
        <end position="70"/>
    </location>
</feature>
<sequence>MNDELQQTLEGSGGADFRVRVAREKRERMRKRLMSAALDVFLLSPRTKPPVIEDVILKAGVSRGTFYKYYDSLEEVLTELGQLMADEMIGTYERVFAGLQDPAARVVAGPLISLTHAGMQPRRAEFTVRVDYVDYLSRSNRLMSIVTCCLREAKASGVVQFESLDVATDYIIGATIQGSRRITHEQKTSDAYRHELVVMIMRGFGMQPEAASQAIEIALAELNLHAADLPWWQT</sequence>
<dbReference type="AlphaFoldDB" id="A0A2N8SLC0"/>
<dbReference type="EMBL" id="POUW01000010">
    <property type="protein sequence ID" value="PNG03283.1"/>
    <property type="molecule type" value="Genomic_DNA"/>
</dbReference>
<dbReference type="GO" id="GO:0003677">
    <property type="term" value="F:DNA binding"/>
    <property type="evidence" value="ECO:0007669"/>
    <property type="project" value="UniProtKB-UniRule"/>
</dbReference>
<comment type="caution">
    <text evidence="4">The sequence shown here is derived from an EMBL/GenBank/DDBJ whole genome shotgun (WGS) entry which is preliminary data.</text>
</comment>
<dbReference type="Gene3D" id="1.10.357.10">
    <property type="entry name" value="Tetracycline Repressor, domain 2"/>
    <property type="match status" value="1"/>
</dbReference>
<keyword evidence="1 2" id="KW-0238">DNA-binding</keyword>
<gene>
    <name evidence="4" type="ORF">CXL00_21110</name>
</gene>
<feature type="domain" description="HTH tetR-type" evidence="3">
    <location>
        <begin position="27"/>
        <end position="88"/>
    </location>
</feature>
<evidence type="ECO:0000313" key="5">
    <source>
        <dbReference type="Proteomes" id="UP000235897"/>
    </source>
</evidence>
<dbReference type="InterPro" id="IPR001647">
    <property type="entry name" value="HTH_TetR"/>
</dbReference>
<dbReference type="OrthoDB" id="9809772at2"/>
<dbReference type="Proteomes" id="UP000235897">
    <property type="component" value="Unassembled WGS sequence"/>
</dbReference>
<accession>A0A2N8SLC0</accession>
<evidence type="ECO:0000256" key="2">
    <source>
        <dbReference type="PROSITE-ProRule" id="PRU00335"/>
    </source>
</evidence>
<evidence type="ECO:0000313" key="4">
    <source>
        <dbReference type="EMBL" id="PNG03283.1"/>
    </source>
</evidence>
<dbReference type="PROSITE" id="PS50977">
    <property type="entry name" value="HTH_TETR_2"/>
    <property type="match status" value="1"/>
</dbReference>
<evidence type="ECO:0000259" key="3">
    <source>
        <dbReference type="PROSITE" id="PS50977"/>
    </source>
</evidence>
<dbReference type="RefSeq" id="WP_102832433.1">
    <property type="nucleotide sequence ID" value="NZ_JAMOIC010000008.1"/>
</dbReference>
<dbReference type="SUPFAM" id="SSF46689">
    <property type="entry name" value="Homeodomain-like"/>
    <property type="match status" value="1"/>
</dbReference>
<evidence type="ECO:0000256" key="1">
    <source>
        <dbReference type="ARBA" id="ARBA00023125"/>
    </source>
</evidence>
<dbReference type="InterPro" id="IPR009057">
    <property type="entry name" value="Homeodomain-like_sf"/>
</dbReference>